<dbReference type="PANTHER" id="PTHR33446:SF2">
    <property type="entry name" value="PROTEIN TONB"/>
    <property type="match status" value="1"/>
</dbReference>
<name>A0AA51R7C7_9BACT</name>
<keyword evidence="9 10" id="KW-0472">Membrane</keyword>
<proteinExistence type="inferred from homology"/>
<protein>
    <submittedName>
        <fullName evidence="12">Energy transducer TonB</fullName>
    </submittedName>
</protein>
<dbReference type="GO" id="GO:0031992">
    <property type="term" value="F:energy transducer activity"/>
    <property type="evidence" value="ECO:0007669"/>
    <property type="project" value="TreeGrafter"/>
</dbReference>
<evidence type="ECO:0000256" key="1">
    <source>
        <dbReference type="ARBA" id="ARBA00004383"/>
    </source>
</evidence>
<feature type="domain" description="TonB C-terminal" evidence="11">
    <location>
        <begin position="140"/>
        <end position="232"/>
    </location>
</feature>
<dbReference type="GO" id="GO:0055085">
    <property type="term" value="P:transmembrane transport"/>
    <property type="evidence" value="ECO:0007669"/>
    <property type="project" value="InterPro"/>
</dbReference>
<evidence type="ECO:0000256" key="6">
    <source>
        <dbReference type="ARBA" id="ARBA00022692"/>
    </source>
</evidence>
<evidence type="ECO:0000256" key="9">
    <source>
        <dbReference type="ARBA" id="ARBA00023136"/>
    </source>
</evidence>
<keyword evidence="7" id="KW-0653">Protein transport</keyword>
<accession>A0AA51R7C7</accession>
<keyword evidence="5" id="KW-0997">Cell inner membrane</keyword>
<evidence type="ECO:0000256" key="5">
    <source>
        <dbReference type="ARBA" id="ARBA00022519"/>
    </source>
</evidence>
<dbReference type="PROSITE" id="PS52015">
    <property type="entry name" value="TONB_CTD"/>
    <property type="match status" value="1"/>
</dbReference>
<keyword evidence="3" id="KW-0813">Transport</keyword>
<keyword evidence="4" id="KW-1003">Cell membrane</keyword>
<dbReference type="PANTHER" id="PTHR33446">
    <property type="entry name" value="PROTEIN TONB-RELATED"/>
    <property type="match status" value="1"/>
</dbReference>
<organism evidence="12 13">
    <name type="scientific">Marivirga arenosa</name>
    <dbReference type="NCBI Taxonomy" id="3059076"/>
    <lineage>
        <taxon>Bacteria</taxon>
        <taxon>Pseudomonadati</taxon>
        <taxon>Bacteroidota</taxon>
        <taxon>Cytophagia</taxon>
        <taxon>Cytophagales</taxon>
        <taxon>Marivirgaceae</taxon>
        <taxon>Marivirga</taxon>
    </lineage>
</organism>
<keyword evidence="6 10" id="KW-0812">Transmembrane</keyword>
<evidence type="ECO:0000256" key="4">
    <source>
        <dbReference type="ARBA" id="ARBA00022475"/>
    </source>
</evidence>
<dbReference type="NCBIfam" id="TIGR01352">
    <property type="entry name" value="tonB_Cterm"/>
    <property type="match status" value="1"/>
</dbReference>
<dbReference type="InterPro" id="IPR051045">
    <property type="entry name" value="TonB-dependent_transducer"/>
</dbReference>
<dbReference type="InterPro" id="IPR037682">
    <property type="entry name" value="TonB_C"/>
</dbReference>
<gene>
    <name evidence="12" type="ORF">QYS48_28975</name>
</gene>
<evidence type="ECO:0000313" key="12">
    <source>
        <dbReference type="EMBL" id="WMN07507.1"/>
    </source>
</evidence>
<dbReference type="RefSeq" id="WP_308357669.1">
    <property type="nucleotide sequence ID" value="NZ_CP129970.2"/>
</dbReference>
<dbReference type="InterPro" id="IPR006260">
    <property type="entry name" value="TonB/TolA_C"/>
</dbReference>
<evidence type="ECO:0000256" key="3">
    <source>
        <dbReference type="ARBA" id="ARBA00022448"/>
    </source>
</evidence>
<dbReference type="GO" id="GO:0098797">
    <property type="term" value="C:plasma membrane protein complex"/>
    <property type="evidence" value="ECO:0007669"/>
    <property type="project" value="TreeGrafter"/>
</dbReference>
<comment type="similarity">
    <text evidence="2">Belongs to the TonB family.</text>
</comment>
<dbReference type="Pfam" id="PF03544">
    <property type="entry name" value="TonB_C"/>
    <property type="match status" value="1"/>
</dbReference>
<dbReference type="AlphaFoldDB" id="A0AA51R7C7"/>
<dbReference type="Proteomes" id="UP001244443">
    <property type="component" value="Chromosome"/>
</dbReference>
<keyword evidence="8 10" id="KW-1133">Transmembrane helix</keyword>
<sequence>MELKKNPKYDIYRLKNVFFNLGLVVSISAVFVVFQFKTYDNEGIVDLGNVTELTHEVIDIPPTTQPPPPPPKIQLPEIIEVANEEILLEDIELNIDIEMNQETKIQEVEFSDDFGNDEEEEEVDKIFMIVEEEAEPEGGIKSFYNYVAGELADHYPPTAVRMGIQGVVYIQFVIEKNGTITQVEAVKGIGGGCDELAVHVLENSPKWKPGKQRGVPVRSRKVIPIRFMLKDS</sequence>
<reference evidence="12" key="1">
    <citation type="submission" date="2023-08" db="EMBL/GenBank/DDBJ databases">
        <title>Comparative genomics and taxonomic characterization of three novel marine species of genus Marivirga.</title>
        <authorList>
            <person name="Muhammad N."/>
            <person name="Kim S.-G."/>
        </authorList>
    </citation>
    <scope>NUCLEOTIDE SEQUENCE [LARGE SCALE GENOMIC DNA]</scope>
    <source>
        <strain evidence="12">ABR2-2</strain>
    </source>
</reference>
<evidence type="ECO:0000259" key="11">
    <source>
        <dbReference type="PROSITE" id="PS52015"/>
    </source>
</evidence>
<dbReference type="Gene3D" id="3.30.1150.10">
    <property type="match status" value="1"/>
</dbReference>
<evidence type="ECO:0000313" key="13">
    <source>
        <dbReference type="Proteomes" id="UP001244443"/>
    </source>
</evidence>
<evidence type="ECO:0000256" key="2">
    <source>
        <dbReference type="ARBA" id="ARBA00006555"/>
    </source>
</evidence>
<dbReference type="GO" id="GO:0015031">
    <property type="term" value="P:protein transport"/>
    <property type="evidence" value="ECO:0007669"/>
    <property type="project" value="UniProtKB-KW"/>
</dbReference>
<dbReference type="EMBL" id="CP129970">
    <property type="protein sequence ID" value="WMN07507.1"/>
    <property type="molecule type" value="Genomic_DNA"/>
</dbReference>
<evidence type="ECO:0000256" key="8">
    <source>
        <dbReference type="ARBA" id="ARBA00022989"/>
    </source>
</evidence>
<dbReference type="SUPFAM" id="SSF74653">
    <property type="entry name" value="TolA/TonB C-terminal domain"/>
    <property type="match status" value="1"/>
</dbReference>
<evidence type="ECO:0000256" key="10">
    <source>
        <dbReference type="SAM" id="Phobius"/>
    </source>
</evidence>
<keyword evidence="13" id="KW-1185">Reference proteome</keyword>
<evidence type="ECO:0000256" key="7">
    <source>
        <dbReference type="ARBA" id="ARBA00022927"/>
    </source>
</evidence>
<comment type="subcellular location">
    <subcellularLocation>
        <location evidence="1">Cell inner membrane</location>
        <topology evidence="1">Single-pass membrane protein</topology>
        <orientation evidence="1">Periplasmic side</orientation>
    </subcellularLocation>
</comment>
<feature type="transmembrane region" description="Helical" evidence="10">
    <location>
        <begin position="12"/>
        <end position="34"/>
    </location>
</feature>